<reference evidence="2" key="2">
    <citation type="submission" date="2015-06" db="UniProtKB">
        <authorList>
            <consortium name="EnsemblPlants"/>
        </authorList>
    </citation>
    <scope>IDENTIFICATION</scope>
    <source>
        <strain evidence="2">DM1-3 516 R44</strain>
    </source>
</reference>
<reference evidence="3" key="1">
    <citation type="journal article" date="2011" name="Nature">
        <title>Genome sequence and analysis of the tuber crop potato.</title>
        <authorList>
            <consortium name="The Potato Genome Sequencing Consortium"/>
        </authorList>
    </citation>
    <scope>NUCLEOTIDE SEQUENCE [LARGE SCALE GENOMIC DNA]</scope>
    <source>
        <strain evidence="3">cv. DM1-3 516 R44</strain>
    </source>
</reference>
<dbReference type="EnsemblPlants" id="PGSC0003DMT400020984">
    <property type="protein sequence ID" value="PGSC0003DMT400020984"/>
    <property type="gene ID" value="PGSC0003DMG400008126"/>
</dbReference>
<name>M1AEE5_SOLTU</name>
<evidence type="ECO:0000259" key="1">
    <source>
        <dbReference type="Pfam" id="PF13966"/>
    </source>
</evidence>
<evidence type="ECO:0000313" key="2">
    <source>
        <dbReference type="EnsemblPlants" id="PGSC0003DMT400020984"/>
    </source>
</evidence>
<dbReference type="Proteomes" id="UP000011115">
    <property type="component" value="Unassembled WGS sequence"/>
</dbReference>
<dbReference type="PaxDb" id="4113-PGSC0003DMT400020984"/>
<sequence length="94" mass="10770">MDLNVITDNWPWKLIWKVKLPPKIVCFTWTAMHEASLTQDNLGRRKIQTVNGCHMCNRGAETHSHPLETISAVPSYSRLMANVPHTFWPQMGNA</sequence>
<accession>M1AEE5</accession>
<dbReference type="AlphaFoldDB" id="M1AEE5"/>
<protein>
    <recommendedName>
        <fullName evidence="1">Reverse transcriptase zinc-binding domain-containing protein</fullName>
    </recommendedName>
</protein>
<proteinExistence type="predicted"/>
<dbReference type="HOGENOM" id="CLU_2390275_0_0_1"/>
<dbReference type="Gramene" id="PGSC0003DMT400020984">
    <property type="protein sequence ID" value="PGSC0003DMT400020984"/>
    <property type="gene ID" value="PGSC0003DMG400008126"/>
</dbReference>
<dbReference type="Pfam" id="PF13966">
    <property type="entry name" value="zf-RVT"/>
    <property type="match status" value="1"/>
</dbReference>
<dbReference type="InParanoid" id="M1AEE5"/>
<dbReference type="InterPro" id="IPR026960">
    <property type="entry name" value="RVT-Znf"/>
</dbReference>
<organism evidence="2 3">
    <name type="scientific">Solanum tuberosum</name>
    <name type="common">Potato</name>
    <dbReference type="NCBI Taxonomy" id="4113"/>
    <lineage>
        <taxon>Eukaryota</taxon>
        <taxon>Viridiplantae</taxon>
        <taxon>Streptophyta</taxon>
        <taxon>Embryophyta</taxon>
        <taxon>Tracheophyta</taxon>
        <taxon>Spermatophyta</taxon>
        <taxon>Magnoliopsida</taxon>
        <taxon>eudicotyledons</taxon>
        <taxon>Gunneridae</taxon>
        <taxon>Pentapetalae</taxon>
        <taxon>asterids</taxon>
        <taxon>lamiids</taxon>
        <taxon>Solanales</taxon>
        <taxon>Solanaceae</taxon>
        <taxon>Solanoideae</taxon>
        <taxon>Solaneae</taxon>
        <taxon>Solanum</taxon>
    </lineage>
</organism>
<feature type="domain" description="Reverse transcriptase zinc-binding" evidence="1">
    <location>
        <begin position="9"/>
        <end position="66"/>
    </location>
</feature>
<keyword evidence="3" id="KW-1185">Reference proteome</keyword>
<evidence type="ECO:0000313" key="3">
    <source>
        <dbReference type="Proteomes" id="UP000011115"/>
    </source>
</evidence>